<dbReference type="Proteomes" id="UP001054945">
    <property type="component" value="Unassembled WGS sequence"/>
</dbReference>
<accession>A0AAV4Y359</accession>
<evidence type="ECO:0000313" key="1">
    <source>
        <dbReference type="EMBL" id="GIZ00579.1"/>
    </source>
</evidence>
<comment type="caution">
    <text evidence="1">The sequence shown here is derived from an EMBL/GenBank/DDBJ whole genome shotgun (WGS) entry which is preliminary data.</text>
</comment>
<evidence type="ECO:0000313" key="2">
    <source>
        <dbReference type="Proteomes" id="UP001054945"/>
    </source>
</evidence>
<reference evidence="1 2" key="1">
    <citation type="submission" date="2021-06" db="EMBL/GenBank/DDBJ databases">
        <title>Caerostris extrusa draft genome.</title>
        <authorList>
            <person name="Kono N."/>
            <person name="Arakawa K."/>
        </authorList>
    </citation>
    <scope>NUCLEOTIDE SEQUENCE [LARGE SCALE GENOMIC DNA]</scope>
</reference>
<keyword evidence="2" id="KW-1185">Reference proteome</keyword>
<proteinExistence type="predicted"/>
<sequence length="101" mass="11379">MCKHLHICKKPGCRLQLSPEEVSEIRGLVKKVMVRNDKAPLTVTCCESRGLVCANICIFVRSQRVACSCLQKKCRKLEGWLKVMVRNDKARLTATCCEARG</sequence>
<protein>
    <submittedName>
        <fullName evidence="1">Uncharacterized protein</fullName>
    </submittedName>
</protein>
<gene>
    <name evidence="1" type="ORF">CEXT_711141</name>
</gene>
<dbReference type="AlphaFoldDB" id="A0AAV4Y359"/>
<organism evidence="1 2">
    <name type="scientific">Caerostris extrusa</name>
    <name type="common">Bark spider</name>
    <name type="synonym">Caerostris bankana</name>
    <dbReference type="NCBI Taxonomy" id="172846"/>
    <lineage>
        <taxon>Eukaryota</taxon>
        <taxon>Metazoa</taxon>
        <taxon>Ecdysozoa</taxon>
        <taxon>Arthropoda</taxon>
        <taxon>Chelicerata</taxon>
        <taxon>Arachnida</taxon>
        <taxon>Araneae</taxon>
        <taxon>Araneomorphae</taxon>
        <taxon>Entelegynae</taxon>
        <taxon>Araneoidea</taxon>
        <taxon>Araneidae</taxon>
        <taxon>Caerostris</taxon>
    </lineage>
</organism>
<dbReference type="EMBL" id="BPLR01018562">
    <property type="protein sequence ID" value="GIZ00579.1"/>
    <property type="molecule type" value="Genomic_DNA"/>
</dbReference>
<name>A0AAV4Y359_CAEEX</name>